<keyword evidence="5" id="KW-0997">Cell inner membrane</keyword>
<dbReference type="InterPro" id="IPR012902">
    <property type="entry name" value="N_methyl_site"/>
</dbReference>
<sequence length="139" mass="15070">MLEVMGRLRARVIHAEGFTLIEMMITLAVAAILLGLSVPSFKSLLENNRAASTANDLLASLQYARSEAVKRAKPAFLCPSTNGETCIDGDTDWHVGWIVVADLTVIAIGATPDDEREFGVEGDGKRSRNFLAARPRNLT</sequence>
<keyword evidence="8 11" id="KW-0472">Membrane</keyword>
<evidence type="ECO:0000313" key="13">
    <source>
        <dbReference type="EMBL" id="NMG14724.1"/>
    </source>
</evidence>
<evidence type="ECO:0000256" key="4">
    <source>
        <dbReference type="ARBA" id="ARBA00022481"/>
    </source>
</evidence>
<dbReference type="Proteomes" id="UP000633943">
    <property type="component" value="Unassembled WGS sequence"/>
</dbReference>
<dbReference type="PROSITE" id="PS00409">
    <property type="entry name" value="PROKAR_NTER_METHYL"/>
    <property type="match status" value="1"/>
</dbReference>
<name>A0ABX1NRX3_9RHOO</name>
<evidence type="ECO:0000256" key="10">
    <source>
        <dbReference type="ARBA" id="ARBA00030775"/>
    </source>
</evidence>
<evidence type="ECO:0000256" key="7">
    <source>
        <dbReference type="ARBA" id="ARBA00022989"/>
    </source>
</evidence>
<evidence type="ECO:0000313" key="14">
    <source>
        <dbReference type="Proteomes" id="UP000633943"/>
    </source>
</evidence>
<feature type="domain" description="General secretion pathway GspH" evidence="12">
    <location>
        <begin position="53"/>
        <end position="104"/>
    </location>
</feature>
<feature type="transmembrane region" description="Helical" evidence="11">
    <location>
        <begin position="12"/>
        <end position="36"/>
    </location>
</feature>
<dbReference type="Gene3D" id="3.55.40.10">
    <property type="entry name" value="minor pseudopilin epsh domain"/>
    <property type="match status" value="1"/>
</dbReference>
<reference evidence="13 14" key="1">
    <citation type="submission" date="2019-12" db="EMBL/GenBank/DDBJ databases">
        <title>Comparative genomics gives insights into the taxonomy of the Azoarcus-Aromatoleum group and reveals separate origins of nif in the plant-associated Azoarcus and non-plant-associated Aromatoleum sub-groups.</title>
        <authorList>
            <person name="Lafos M."/>
            <person name="Maluk M."/>
            <person name="Batista M."/>
            <person name="Junghare M."/>
            <person name="Carmona M."/>
            <person name="Faoro H."/>
            <person name="Cruz L.M."/>
            <person name="Battistoni F."/>
            <person name="De Souza E."/>
            <person name="Pedrosa F."/>
            <person name="Chen W.-M."/>
            <person name="Poole P.S."/>
            <person name="Dixon R.A."/>
            <person name="James E.K."/>
        </authorList>
    </citation>
    <scope>NUCLEOTIDE SEQUENCE [LARGE SCALE GENOMIC DNA]</scope>
    <source>
        <strain evidence="13 14">PbN1</strain>
    </source>
</reference>
<comment type="similarity">
    <text evidence="9">Belongs to the GSP H family.</text>
</comment>
<dbReference type="EMBL" id="WTVP01000007">
    <property type="protein sequence ID" value="NMG14724.1"/>
    <property type="molecule type" value="Genomic_DNA"/>
</dbReference>
<evidence type="ECO:0000256" key="9">
    <source>
        <dbReference type="ARBA" id="ARBA00025772"/>
    </source>
</evidence>
<gene>
    <name evidence="13" type="ORF">GPA24_04040</name>
</gene>
<dbReference type="Pfam" id="PF07963">
    <property type="entry name" value="N_methyl"/>
    <property type="match status" value="1"/>
</dbReference>
<keyword evidence="4" id="KW-0488">Methylation</keyword>
<evidence type="ECO:0000256" key="8">
    <source>
        <dbReference type="ARBA" id="ARBA00023136"/>
    </source>
</evidence>
<dbReference type="NCBIfam" id="TIGR02532">
    <property type="entry name" value="IV_pilin_GFxxxE"/>
    <property type="match status" value="1"/>
</dbReference>
<keyword evidence="14" id="KW-1185">Reference proteome</keyword>
<evidence type="ECO:0000256" key="2">
    <source>
        <dbReference type="ARBA" id="ARBA00021549"/>
    </source>
</evidence>
<proteinExistence type="inferred from homology"/>
<evidence type="ECO:0000259" key="12">
    <source>
        <dbReference type="Pfam" id="PF12019"/>
    </source>
</evidence>
<keyword evidence="7 11" id="KW-1133">Transmembrane helix</keyword>
<comment type="caution">
    <text evidence="13">The sequence shown here is derived from an EMBL/GenBank/DDBJ whole genome shotgun (WGS) entry which is preliminary data.</text>
</comment>
<dbReference type="InterPro" id="IPR045584">
    <property type="entry name" value="Pilin-like"/>
</dbReference>
<dbReference type="InterPro" id="IPR022346">
    <property type="entry name" value="T2SS_GspH"/>
</dbReference>
<dbReference type="SUPFAM" id="SSF54523">
    <property type="entry name" value="Pili subunits"/>
    <property type="match status" value="1"/>
</dbReference>
<organism evidence="13 14">
    <name type="scientific">Aromatoleum bremense</name>
    <dbReference type="NCBI Taxonomy" id="76115"/>
    <lineage>
        <taxon>Bacteria</taxon>
        <taxon>Pseudomonadati</taxon>
        <taxon>Pseudomonadota</taxon>
        <taxon>Betaproteobacteria</taxon>
        <taxon>Rhodocyclales</taxon>
        <taxon>Rhodocyclaceae</taxon>
        <taxon>Aromatoleum</taxon>
    </lineage>
</organism>
<accession>A0ABX1NRX3</accession>
<comment type="subcellular location">
    <subcellularLocation>
        <location evidence="1">Cell inner membrane</location>
        <topology evidence="1">Single-pass membrane protein</topology>
    </subcellularLocation>
</comment>
<keyword evidence="3" id="KW-1003">Cell membrane</keyword>
<keyword evidence="6 11" id="KW-0812">Transmembrane</keyword>
<evidence type="ECO:0000256" key="1">
    <source>
        <dbReference type="ARBA" id="ARBA00004377"/>
    </source>
</evidence>
<evidence type="ECO:0000256" key="11">
    <source>
        <dbReference type="SAM" id="Phobius"/>
    </source>
</evidence>
<evidence type="ECO:0000256" key="6">
    <source>
        <dbReference type="ARBA" id="ARBA00022692"/>
    </source>
</evidence>
<evidence type="ECO:0000256" key="3">
    <source>
        <dbReference type="ARBA" id="ARBA00022475"/>
    </source>
</evidence>
<dbReference type="Pfam" id="PF12019">
    <property type="entry name" value="GspH"/>
    <property type="match status" value="1"/>
</dbReference>
<protein>
    <recommendedName>
        <fullName evidence="2">Type II secretion system protein H</fullName>
    </recommendedName>
    <alternativeName>
        <fullName evidence="10">General secretion pathway protein H</fullName>
    </alternativeName>
</protein>
<evidence type="ECO:0000256" key="5">
    <source>
        <dbReference type="ARBA" id="ARBA00022519"/>
    </source>
</evidence>